<evidence type="ECO:0000313" key="1">
    <source>
        <dbReference type="EMBL" id="VDM74456.1"/>
    </source>
</evidence>
<proteinExistence type="predicted"/>
<accession>A0A3P7IW40</accession>
<protein>
    <submittedName>
        <fullName evidence="1">Uncharacterized protein</fullName>
    </submittedName>
</protein>
<sequence>MQGHLDSGVAGPFRAPTIYTLTLRIRSFMVRQRQIELSCQKTQKAATPGDIAMKPQYMDFTDRPDVRQLRRVVIRLRLPNPPLHSDREAISTPPQRFWKLGGVVYGF</sequence>
<keyword evidence="2" id="KW-1185">Reference proteome</keyword>
<dbReference type="Proteomes" id="UP000270094">
    <property type="component" value="Unassembled WGS sequence"/>
</dbReference>
<name>A0A3P7IW40_STRVU</name>
<dbReference type="EMBL" id="UYYB01094488">
    <property type="protein sequence ID" value="VDM74456.1"/>
    <property type="molecule type" value="Genomic_DNA"/>
</dbReference>
<gene>
    <name evidence="1" type="ORF">SVUK_LOCUS9454</name>
</gene>
<dbReference type="AlphaFoldDB" id="A0A3P7IW40"/>
<reference evidence="1 2" key="1">
    <citation type="submission" date="2018-11" db="EMBL/GenBank/DDBJ databases">
        <authorList>
            <consortium name="Pathogen Informatics"/>
        </authorList>
    </citation>
    <scope>NUCLEOTIDE SEQUENCE [LARGE SCALE GENOMIC DNA]</scope>
</reference>
<evidence type="ECO:0000313" key="2">
    <source>
        <dbReference type="Proteomes" id="UP000270094"/>
    </source>
</evidence>
<organism evidence="1 2">
    <name type="scientific">Strongylus vulgaris</name>
    <name type="common">Blood worm</name>
    <dbReference type="NCBI Taxonomy" id="40348"/>
    <lineage>
        <taxon>Eukaryota</taxon>
        <taxon>Metazoa</taxon>
        <taxon>Ecdysozoa</taxon>
        <taxon>Nematoda</taxon>
        <taxon>Chromadorea</taxon>
        <taxon>Rhabditida</taxon>
        <taxon>Rhabditina</taxon>
        <taxon>Rhabditomorpha</taxon>
        <taxon>Strongyloidea</taxon>
        <taxon>Strongylidae</taxon>
        <taxon>Strongylus</taxon>
    </lineage>
</organism>